<evidence type="ECO:0000313" key="2">
    <source>
        <dbReference type="Proteomes" id="UP000799118"/>
    </source>
</evidence>
<name>A0A6A4GG12_9AGAR</name>
<gene>
    <name evidence="1" type="ORF">BT96DRAFT_950698</name>
</gene>
<sequence length="273" mass="30666">MNKRNIPVNDSEFQMALPTAISHAQTDALQRIDRGKDLSTVKNKFFCKAKTLILESMHNFKKELSSNEPNFNFTHNAYHRFSLDKNQEISVKLGSLPLAPHPSKLSAHYSLTMPEITPGAHFTMPKFIPCPQLPCTNILENSGPEFVVYFGQDSKSGFFHHYSNSGHELDTKSIAPASFHVHLIKSFPTVQAAQSTYQECMHTGVLVLLRVQESQNMVKNALTYGLNWQGGKVTCTDGAVANAKAIFDYWNSLGQVTCLHWDQPFNLDAFFKI</sequence>
<organism evidence="1 2">
    <name type="scientific">Gymnopus androsaceus JB14</name>
    <dbReference type="NCBI Taxonomy" id="1447944"/>
    <lineage>
        <taxon>Eukaryota</taxon>
        <taxon>Fungi</taxon>
        <taxon>Dikarya</taxon>
        <taxon>Basidiomycota</taxon>
        <taxon>Agaricomycotina</taxon>
        <taxon>Agaricomycetes</taxon>
        <taxon>Agaricomycetidae</taxon>
        <taxon>Agaricales</taxon>
        <taxon>Marasmiineae</taxon>
        <taxon>Omphalotaceae</taxon>
        <taxon>Gymnopus</taxon>
    </lineage>
</organism>
<dbReference type="AlphaFoldDB" id="A0A6A4GG12"/>
<protein>
    <submittedName>
        <fullName evidence="1">Uncharacterized protein</fullName>
    </submittedName>
</protein>
<keyword evidence="2" id="KW-1185">Reference proteome</keyword>
<reference evidence="1" key="1">
    <citation type="journal article" date="2019" name="Environ. Microbiol.">
        <title>Fungal ecological strategies reflected in gene transcription - a case study of two litter decomposers.</title>
        <authorList>
            <person name="Barbi F."/>
            <person name="Kohler A."/>
            <person name="Barry K."/>
            <person name="Baskaran P."/>
            <person name="Daum C."/>
            <person name="Fauchery L."/>
            <person name="Ihrmark K."/>
            <person name="Kuo A."/>
            <person name="LaButti K."/>
            <person name="Lipzen A."/>
            <person name="Morin E."/>
            <person name="Grigoriev I.V."/>
            <person name="Henrissat B."/>
            <person name="Lindahl B."/>
            <person name="Martin F."/>
        </authorList>
    </citation>
    <scope>NUCLEOTIDE SEQUENCE</scope>
    <source>
        <strain evidence="1">JB14</strain>
    </source>
</reference>
<dbReference type="EMBL" id="ML770187">
    <property type="protein sequence ID" value="KAE9384235.1"/>
    <property type="molecule type" value="Genomic_DNA"/>
</dbReference>
<proteinExistence type="predicted"/>
<evidence type="ECO:0000313" key="1">
    <source>
        <dbReference type="EMBL" id="KAE9384235.1"/>
    </source>
</evidence>
<dbReference type="Proteomes" id="UP000799118">
    <property type="component" value="Unassembled WGS sequence"/>
</dbReference>
<accession>A0A6A4GG12</accession>